<reference evidence="2" key="1">
    <citation type="journal article" date="2011" name="Nat. Biotechnol.">
        <title>The genomic sequence of the Chinese hamster ovary (CHO)-K1 cell line.</title>
        <authorList>
            <person name="Xu X."/>
            <person name="Nagarajan H."/>
            <person name="Lewis N.E."/>
            <person name="Pan S."/>
            <person name="Cai Z."/>
            <person name="Liu X."/>
            <person name="Chen W."/>
            <person name="Xie M."/>
            <person name="Wang W."/>
            <person name="Hammond S."/>
            <person name="Andersen M.R."/>
            <person name="Neff N."/>
            <person name="Passarelli B."/>
            <person name="Koh W."/>
            <person name="Fan H.C."/>
            <person name="Wang J."/>
            <person name="Gui Y."/>
            <person name="Lee K.H."/>
            <person name="Betenbaugh M.J."/>
            <person name="Quake S.R."/>
            <person name="Famili I."/>
            <person name="Palsson B.O."/>
            <person name="Wang J."/>
        </authorList>
    </citation>
    <scope>NUCLEOTIDE SEQUENCE [LARGE SCALE GENOMIC DNA]</scope>
    <source>
        <strain evidence="2">CHO K1 cell line</strain>
    </source>
</reference>
<proteinExistence type="predicted"/>
<sequence length="195" mass="21111">MRVHTYLHPHAHMERHTFTPASPGTHGKAYIHTCCMCTSACVPLRVCLCVCVYACVPLCVHLCVRVCMCTSACVPLRVCVCMCMYACVLTTGSVSQAQRVSGCSGVLVLPWFLRLMKSSFDLISYLPAAQGPLSNPTPSPTHRHVSTDELSKAHGCLASPRRSSSCQLCLLILLHVHPTCSPCSVNSLSCTQGLF</sequence>
<dbReference type="Proteomes" id="UP000001075">
    <property type="component" value="Unassembled WGS sequence"/>
</dbReference>
<evidence type="ECO:0000313" key="2">
    <source>
        <dbReference type="Proteomes" id="UP000001075"/>
    </source>
</evidence>
<protein>
    <submittedName>
        <fullName evidence="1">Uncharacterized protein</fullName>
    </submittedName>
</protein>
<dbReference type="EMBL" id="JH000808">
    <property type="protein sequence ID" value="EGW05381.1"/>
    <property type="molecule type" value="Genomic_DNA"/>
</dbReference>
<dbReference type="InParanoid" id="G3HVY8"/>
<accession>G3HVY8</accession>
<name>G3HVY8_CRIGR</name>
<dbReference type="GlyGen" id="G3HVY8">
    <property type="glycosylation" value="1 site"/>
</dbReference>
<evidence type="ECO:0000313" key="1">
    <source>
        <dbReference type="EMBL" id="EGW05381.1"/>
    </source>
</evidence>
<organism evidence="1 2">
    <name type="scientific">Cricetulus griseus</name>
    <name type="common">Chinese hamster</name>
    <name type="synonym">Cricetulus barabensis griseus</name>
    <dbReference type="NCBI Taxonomy" id="10029"/>
    <lineage>
        <taxon>Eukaryota</taxon>
        <taxon>Metazoa</taxon>
        <taxon>Chordata</taxon>
        <taxon>Craniata</taxon>
        <taxon>Vertebrata</taxon>
        <taxon>Euteleostomi</taxon>
        <taxon>Mammalia</taxon>
        <taxon>Eutheria</taxon>
        <taxon>Euarchontoglires</taxon>
        <taxon>Glires</taxon>
        <taxon>Rodentia</taxon>
        <taxon>Myomorpha</taxon>
        <taxon>Muroidea</taxon>
        <taxon>Cricetidae</taxon>
        <taxon>Cricetinae</taxon>
        <taxon>Cricetulus</taxon>
    </lineage>
</organism>
<gene>
    <name evidence="1" type="ORF">I79_015134</name>
</gene>
<dbReference type="AlphaFoldDB" id="G3HVY8"/>